<accession>A0A1M5BCT1</accession>
<dbReference type="RefSeq" id="WP_073356428.1">
    <property type="nucleotide sequence ID" value="NZ_FQUZ01000021.1"/>
</dbReference>
<dbReference type="EMBL" id="FQUZ01000021">
    <property type="protein sequence ID" value="SHF39962.1"/>
    <property type="molecule type" value="Genomic_DNA"/>
</dbReference>
<feature type="repeat" description="ANK" evidence="3">
    <location>
        <begin position="178"/>
        <end position="210"/>
    </location>
</feature>
<dbReference type="STRING" id="1122156.SAMN02745117_01867"/>
<sequence length="245" mass="26741">MTPAPPPSWPCPSPRARMTRRSVLLATLAGMAGLLPPVARGNDQPEEAIFTAVKRNNGRQLRRLLEEQALNVNVIGPDGQTPLTLALQLDSDKALYALLVSQHIDINFSNRRKESPLMIAALTGNLEMVQHLLRRGAAVNTPGWNALHYAASGQTDEQQAIIQLLLVYRTPINARSPNNTTPLMLAASYGSEAVVQLLIASGADTALQNDQGLTASDFALRANRDRLVSRMQEWAAQRELSARPR</sequence>
<feature type="repeat" description="ANK" evidence="3">
    <location>
        <begin position="78"/>
        <end position="111"/>
    </location>
</feature>
<evidence type="ECO:0000256" key="1">
    <source>
        <dbReference type="ARBA" id="ARBA00022737"/>
    </source>
</evidence>
<dbReference type="Pfam" id="PF13857">
    <property type="entry name" value="Ank_5"/>
    <property type="match status" value="1"/>
</dbReference>
<reference evidence="4 5" key="1">
    <citation type="submission" date="2016-11" db="EMBL/GenBank/DDBJ databases">
        <authorList>
            <person name="Jaros S."/>
            <person name="Januszkiewicz K."/>
            <person name="Wedrychowicz H."/>
        </authorList>
    </citation>
    <scope>NUCLEOTIDE SEQUENCE [LARGE SCALE GENOMIC DNA]</scope>
    <source>
        <strain evidence="4 5">DSM 16112</strain>
    </source>
</reference>
<evidence type="ECO:0000313" key="5">
    <source>
        <dbReference type="Proteomes" id="UP000184327"/>
    </source>
</evidence>
<dbReference type="AlphaFoldDB" id="A0A1M5BCT1"/>
<evidence type="ECO:0000256" key="3">
    <source>
        <dbReference type="PROSITE-ProRule" id="PRU00023"/>
    </source>
</evidence>
<dbReference type="SMART" id="SM00248">
    <property type="entry name" value="ANK"/>
    <property type="match status" value="4"/>
</dbReference>
<dbReference type="PANTHER" id="PTHR24201:SF16">
    <property type="entry name" value="ANKYRIN-1-LIKE-RELATED"/>
    <property type="match status" value="1"/>
</dbReference>
<dbReference type="Proteomes" id="UP000184327">
    <property type="component" value="Unassembled WGS sequence"/>
</dbReference>
<evidence type="ECO:0000313" key="4">
    <source>
        <dbReference type="EMBL" id="SHF39962.1"/>
    </source>
</evidence>
<dbReference type="PROSITE" id="PS50297">
    <property type="entry name" value="ANK_REP_REGION"/>
    <property type="match status" value="2"/>
</dbReference>
<dbReference type="Pfam" id="PF12796">
    <property type="entry name" value="Ank_2"/>
    <property type="match status" value="1"/>
</dbReference>
<keyword evidence="5" id="KW-1185">Reference proteome</keyword>
<evidence type="ECO:0000256" key="2">
    <source>
        <dbReference type="ARBA" id="ARBA00023043"/>
    </source>
</evidence>
<protein>
    <submittedName>
        <fullName evidence="4">Uncharacterized protein</fullName>
    </submittedName>
</protein>
<dbReference type="SUPFAM" id="SSF48403">
    <property type="entry name" value="Ankyrin repeat"/>
    <property type="match status" value="1"/>
</dbReference>
<dbReference type="OrthoDB" id="198309at2"/>
<dbReference type="Gene3D" id="1.25.40.20">
    <property type="entry name" value="Ankyrin repeat-containing domain"/>
    <property type="match status" value="1"/>
</dbReference>
<organism evidence="4 5">
    <name type="scientific">Lampropedia hyalina DSM 16112</name>
    <dbReference type="NCBI Taxonomy" id="1122156"/>
    <lineage>
        <taxon>Bacteria</taxon>
        <taxon>Pseudomonadati</taxon>
        <taxon>Pseudomonadota</taxon>
        <taxon>Betaproteobacteria</taxon>
        <taxon>Burkholderiales</taxon>
        <taxon>Comamonadaceae</taxon>
        <taxon>Lampropedia</taxon>
    </lineage>
</organism>
<feature type="repeat" description="ANK" evidence="3">
    <location>
        <begin position="112"/>
        <end position="144"/>
    </location>
</feature>
<dbReference type="PANTHER" id="PTHR24201">
    <property type="entry name" value="ANK_REP_REGION DOMAIN-CONTAINING PROTEIN"/>
    <property type="match status" value="1"/>
</dbReference>
<proteinExistence type="predicted"/>
<dbReference type="InterPro" id="IPR036770">
    <property type="entry name" value="Ankyrin_rpt-contain_sf"/>
</dbReference>
<keyword evidence="1" id="KW-0677">Repeat</keyword>
<dbReference type="InterPro" id="IPR050776">
    <property type="entry name" value="Ank_Repeat/CDKN_Inhibitor"/>
</dbReference>
<dbReference type="InterPro" id="IPR002110">
    <property type="entry name" value="Ankyrin_rpt"/>
</dbReference>
<dbReference type="PROSITE" id="PS50088">
    <property type="entry name" value="ANK_REPEAT"/>
    <property type="match status" value="3"/>
</dbReference>
<gene>
    <name evidence="4" type="ORF">SAMN02745117_01867</name>
</gene>
<keyword evidence="2 3" id="KW-0040">ANK repeat</keyword>
<name>A0A1M5BCT1_9BURK</name>